<accession>A0A7W3Y4X6</accession>
<name>A0A7W3Y4X6_9GAMM</name>
<sequence>MTGEADLATLLATLRVETRPGEFVFVFATPTADPPAWLTQAEATVRENAGVAAVLSRARADALGLPYDFVACWLTLAVHSALHAVGLTAAVSTALAREGIACNVIAGLRHDHLLVPSSRREDALDALARLARAPSC</sequence>
<organism evidence="3 4">
    <name type="scientific">Marilutibacter spongiae</name>
    <dbReference type="NCBI Taxonomy" id="2025720"/>
    <lineage>
        <taxon>Bacteria</taxon>
        <taxon>Pseudomonadati</taxon>
        <taxon>Pseudomonadota</taxon>
        <taxon>Gammaproteobacteria</taxon>
        <taxon>Lysobacterales</taxon>
        <taxon>Lysobacteraceae</taxon>
        <taxon>Marilutibacter</taxon>
    </lineage>
</organism>
<dbReference type="Pfam" id="PF10000">
    <property type="entry name" value="ACT_3"/>
    <property type="match status" value="1"/>
</dbReference>
<dbReference type="PANTHER" id="PTHR39199">
    <property type="entry name" value="BLR5128 PROTEIN"/>
    <property type="match status" value="1"/>
</dbReference>
<keyword evidence="4" id="KW-1185">Reference proteome</keyword>
<dbReference type="Proteomes" id="UP000523196">
    <property type="component" value="Unassembled WGS sequence"/>
</dbReference>
<reference evidence="3 4" key="1">
    <citation type="submission" date="2020-08" db="EMBL/GenBank/DDBJ databases">
        <authorList>
            <person name="Xu S."/>
            <person name="Li A."/>
        </authorList>
    </citation>
    <scope>NUCLEOTIDE SEQUENCE [LARGE SCALE GENOMIC DNA]</scope>
    <source>
        <strain evidence="3 4">119BY6-57</strain>
    </source>
</reference>
<dbReference type="InterPro" id="IPR045865">
    <property type="entry name" value="ACT-like_dom_sf"/>
</dbReference>
<protein>
    <submittedName>
        <fullName evidence="3">ACT domain-containing protein</fullName>
    </submittedName>
</protein>
<proteinExistence type="predicted"/>
<gene>
    <name evidence="3" type="ORF">H4F98_04985</name>
</gene>
<comment type="caution">
    <text evidence="3">The sequence shown here is derived from an EMBL/GenBank/DDBJ whole genome shotgun (WGS) entry which is preliminary data.</text>
</comment>
<evidence type="ECO:0000313" key="3">
    <source>
        <dbReference type="EMBL" id="MBB1059923.1"/>
    </source>
</evidence>
<dbReference type="EMBL" id="JACHTF010000004">
    <property type="protein sequence ID" value="MBB1059923.1"/>
    <property type="molecule type" value="Genomic_DNA"/>
</dbReference>
<dbReference type="SUPFAM" id="SSF55021">
    <property type="entry name" value="ACT-like"/>
    <property type="match status" value="2"/>
</dbReference>
<dbReference type="Gene3D" id="3.30.2130.10">
    <property type="entry name" value="VC0802-like"/>
    <property type="match status" value="1"/>
</dbReference>
<dbReference type="PANTHER" id="PTHR39199:SF1">
    <property type="entry name" value="BLR5128 PROTEIN"/>
    <property type="match status" value="1"/>
</dbReference>
<dbReference type="AlphaFoldDB" id="A0A7W3Y4X6"/>
<evidence type="ECO:0000259" key="2">
    <source>
        <dbReference type="Pfam" id="PF13840"/>
    </source>
</evidence>
<dbReference type="RefSeq" id="WP_182685535.1">
    <property type="nucleotide sequence ID" value="NZ_JACHTF010000004.1"/>
</dbReference>
<feature type="domain" description="DUF2241" evidence="1">
    <location>
        <begin position="2"/>
        <end position="71"/>
    </location>
</feature>
<evidence type="ECO:0000313" key="4">
    <source>
        <dbReference type="Proteomes" id="UP000523196"/>
    </source>
</evidence>
<evidence type="ECO:0000259" key="1">
    <source>
        <dbReference type="Pfam" id="PF10000"/>
    </source>
</evidence>
<dbReference type="Pfam" id="PF13840">
    <property type="entry name" value="ACT_7"/>
    <property type="match status" value="1"/>
</dbReference>
<feature type="domain" description="CASTOR ACT" evidence="2">
    <location>
        <begin position="72"/>
        <end position="128"/>
    </location>
</feature>
<dbReference type="InterPro" id="IPR027795">
    <property type="entry name" value="CASTOR_ACT_dom"/>
</dbReference>
<dbReference type="InterPro" id="IPR018717">
    <property type="entry name" value="DUF2241"/>
</dbReference>